<proteinExistence type="predicted"/>
<comment type="caution">
    <text evidence="2">The sequence shown here is derived from an EMBL/GenBank/DDBJ whole genome shotgun (WGS) entry which is preliminary data.</text>
</comment>
<dbReference type="SMART" id="SM00248">
    <property type="entry name" value="ANK"/>
    <property type="match status" value="2"/>
</dbReference>
<dbReference type="SUPFAM" id="SSF53335">
    <property type="entry name" value="S-adenosyl-L-methionine-dependent methyltransferases"/>
    <property type="match status" value="1"/>
</dbReference>
<dbReference type="InterPro" id="IPR029063">
    <property type="entry name" value="SAM-dependent_MTases_sf"/>
</dbReference>
<dbReference type="SUPFAM" id="SSF48403">
    <property type="entry name" value="Ankyrin repeat"/>
    <property type="match status" value="1"/>
</dbReference>
<dbReference type="PANTHER" id="PTHR39290:SF6">
    <property type="entry name" value="S-ADENOSYL-L-METHIONINE-DEPENDENT METHYLTRANSFERASES SUPERFAMILY PROTEIN"/>
    <property type="match status" value="1"/>
</dbReference>
<dbReference type="EMBL" id="JALLPB020000100">
    <property type="protein sequence ID" value="KAL3817571.1"/>
    <property type="molecule type" value="Genomic_DNA"/>
</dbReference>
<sequence>MNSDELIDALNRGIIRAIQTSGRTLPSAAIGPQPPSVVADNNDYPYPRYSPSSVQCEWIEYSTDLCNPVVEDIRRYFPPLGGNEVGSDGRPLLYNACLGLLLSSRQRRDDDDDENDDGKGGGSTATTTPLSTFLSIASFLLDELGVDPDQPTRTHGACSRPPLHLLARSCRPIAVRALLTRGANRELTDGEGWTALMACCMPDTPSVEDGGPSDEERVVTMRLLLNARGMGGGREREEAGNDDGASSINNYVDARNYCAYTALHYACEGLNQRLIRCLLEEGDADATLHTVWGESCLGIVRSRRRGARSAVASKCESTILSHLEGSGRMTESFHSFLEEESKAIGMMNLVSDILIPASRRPMPDDGTGAGLDAQDRRIVTALMGHLDLDPTSIYLSENFQMYPHEDDANLYEEIHRRVMALMPMAYTRVYRSTPTNEEREIVTCANYGIRKSAQVMRDGVRRIDTSIVMRQSFLVHRERGYVASQLEILNDLIIGPLQRTIGFGILSNAVAREIVALAPRIVEMGAGTGYWSYVLSRMGADVVAYDVRPTGESQPEDTIGKDDNEYFASQSYFPVREGDASTVFCDNVDPENSDRALLMVWPNNPDAEDNKHVMAEGPKLPDIWDLTCLERYHRLGGDIVIYAGERETKIDLMTGATGPDCGFCSSRKFQTFLVEHYELIAEFECPRWWMKEDDITMWKRK</sequence>
<organism evidence="2 3">
    <name type="scientific">Cyclostephanos tholiformis</name>
    <dbReference type="NCBI Taxonomy" id="382380"/>
    <lineage>
        <taxon>Eukaryota</taxon>
        <taxon>Sar</taxon>
        <taxon>Stramenopiles</taxon>
        <taxon>Ochrophyta</taxon>
        <taxon>Bacillariophyta</taxon>
        <taxon>Coscinodiscophyceae</taxon>
        <taxon>Thalassiosirophycidae</taxon>
        <taxon>Stephanodiscales</taxon>
        <taxon>Stephanodiscaceae</taxon>
        <taxon>Cyclostephanos</taxon>
    </lineage>
</organism>
<reference evidence="2 3" key="1">
    <citation type="submission" date="2024-10" db="EMBL/GenBank/DDBJ databases">
        <title>Updated reference genomes for cyclostephanoid diatoms.</title>
        <authorList>
            <person name="Roberts W.R."/>
            <person name="Alverson A.J."/>
        </authorList>
    </citation>
    <scope>NUCLEOTIDE SEQUENCE [LARGE SCALE GENOMIC DNA]</scope>
    <source>
        <strain evidence="2 3">AJA228-03</strain>
    </source>
</reference>
<protein>
    <submittedName>
        <fullName evidence="2">Uncharacterized protein</fullName>
    </submittedName>
</protein>
<gene>
    <name evidence="2" type="ORF">ACHAXA_010590</name>
</gene>
<evidence type="ECO:0000256" key="1">
    <source>
        <dbReference type="SAM" id="MobiDB-lite"/>
    </source>
</evidence>
<feature type="region of interest" description="Disordered" evidence="1">
    <location>
        <begin position="106"/>
        <end position="128"/>
    </location>
</feature>
<accession>A0ABD3RZG9</accession>
<evidence type="ECO:0000313" key="2">
    <source>
        <dbReference type="EMBL" id="KAL3817571.1"/>
    </source>
</evidence>
<keyword evidence="3" id="KW-1185">Reference proteome</keyword>
<dbReference type="Gene3D" id="1.25.40.20">
    <property type="entry name" value="Ankyrin repeat-containing domain"/>
    <property type="match status" value="1"/>
</dbReference>
<dbReference type="InterPro" id="IPR036770">
    <property type="entry name" value="Ankyrin_rpt-contain_sf"/>
</dbReference>
<evidence type="ECO:0000313" key="3">
    <source>
        <dbReference type="Proteomes" id="UP001530377"/>
    </source>
</evidence>
<dbReference type="InterPro" id="IPR002110">
    <property type="entry name" value="Ankyrin_rpt"/>
</dbReference>
<dbReference type="Proteomes" id="UP001530377">
    <property type="component" value="Unassembled WGS sequence"/>
</dbReference>
<dbReference type="AlphaFoldDB" id="A0ABD3RZG9"/>
<dbReference type="PANTHER" id="PTHR39290">
    <property type="entry name" value="C3H1-TYPE DOMAIN-CONTAINING PROTEIN-RELATED"/>
    <property type="match status" value="1"/>
</dbReference>
<name>A0ABD3RZG9_9STRA</name>